<proteinExistence type="predicted"/>
<keyword evidence="3" id="KW-1185">Reference proteome</keyword>
<reference evidence="2 3" key="1">
    <citation type="submission" date="2014-04" db="EMBL/GenBank/DDBJ databases">
        <authorList>
            <consortium name="DOE Joint Genome Institute"/>
            <person name="Kuo A."/>
            <person name="Martino E."/>
            <person name="Perotto S."/>
            <person name="Kohler A."/>
            <person name="Nagy L.G."/>
            <person name="Floudas D."/>
            <person name="Copeland A."/>
            <person name="Barry K.W."/>
            <person name="Cichocki N."/>
            <person name="Veneault-Fourrey C."/>
            <person name="LaButti K."/>
            <person name="Lindquist E.A."/>
            <person name="Lipzen A."/>
            <person name="Lundell T."/>
            <person name="Morin E."/>
            <person name="Murat C."/>
            <person name="Sun H."/>
            <person name="Tunlid A."/>
            <person name="Henrissat B."/>
            <person name="Grigoriev I.V."/>
            <person name="Hibbett D.S."/>
            <person name="Martin F."/>
            <person name="Nordberg H.P."/>
            <person name="Cantor M.N."/>
            <person name="Hua S.X."/>
        </authorList>
    </citation>
    <scope>NUCLEOTIDE SEQUENCE [LARGE SCALE GENOMIC DNA]</scope>
    <source>
        <strain evidence="2 3">Zn</strain>
    </source>
</reference>
<feature type="compositionally biased region" description="Polar residues" evidence="1">
    <location>
        <begin position="12"/>
        <end position="25"/>
    </location>
</feature>
<name>A0A0C3D6D9_OIDMZ</name>
<evidence type="ECO:0000256" key="1">
    <source>
        <dbReference type="SAM" id="MobiDB-lite"/>
    </source>
</evidence>
<organism evidence="2 3">
    <name type="scientific">Oidiodendron maius (strain Zn)</name>
    <dbReference type="NCBI Taxonomy" id="913774"/>
    <lineage>
        <taxon>Eukaryota</taxon>
        <taxon>Fungi</taxon>
        <taxon>Dikarya</taxon>
        <taxon>Ascomycota</taxon>
        <taxon>Pezizomycotina</taxon>
        <taxon>Leotiomycetes</taxon>
        <taxon>Leotiomycetes incertae sedis</taxon>
        <taxon>Myxotrichaceae</taxon>
        <taxon>Oidiodendron</taxon>
    </lineage>
</organism>
<protein>
    <submittedName>
        <fullName evidence="2">Uncharacterized protein</fullName>
    </submittedName>
</protein>
<reference evidence="3" key="2">
    <citation type="submission" date="2015-01" db="EMBL/GenBank/DDBJ databases">
        <title>Evolutionary Origins and Diversification of the Mycorrhizal Mutualists.</title>
        <authorList>
            <consortium name="DOE Joint Genome Institute"/>
            <consortium name="Mycorrhizal Genomics Consortium"/>
            <person name="Kohler A."/>
            <person name="Kuo A."/>
            <person name="Nagy L.G."/>
            <person name="Floudas D."/>
            <person name="Copeland A."/>
            <person name="Barry K.W."/>
            <person name="Cichocki N."/>
            <person name="Veneault-Fourrey C."/>
            <person name="LaButti K."/>
            <person name="Lindquist E.A."/>
            <person name="Lipzen A."/>
            <person name="Lundell T."/>
            <person name="Morin E."/>
            <person name="Murat C."/>
            <person name="Riley R."/>
            <person name="Ohm R."/>
            <person name="Sun H."/>
            <person name="Tunlid A."/>
            <person name="Henrissat B."/>
            <person name="Grigoriev I.V."/>
            <person name="Hibbett D.S."/>
            <person name="Martin F."/>
        </authorList>
    </citation>
    <scope>NUCLEOTIDE SEQUENCE [LARGE SCALE GENOMIC DNA]</scope>
    <source>
        <strain evidence="3">Zn</strain>
    </source>
</reference>
<dbReference type="Proteomes" id="UP000054321">
    <property type="component" value="Unassembled WGS sequence"/>
</dbReference>
<evidence type="ECO:0000313" key="2">
    <source>
        <dbReference type="EMBL" id="KIN06894.1"/>
    </source>
</evidence>
<gene>
    <name evidence="2" type="ORF">OIDMADRAFT_15943</name>
</gene>
<dbReference type="AlphaFoldDB" id="A0A0C3D6D9"/>
<dbReference type="HOGENOM" id="CLU_2278255_0_0_1"/>
<accession>A0A0C3D6D9</accession>
<dbReference type="InParanoid" id="A0A0C3D6D9"/>
<feature type="region of interest" description="Disordered" evidence="1">
    <location>
        <begin position="1"/>
        <end position="39"/>
    </location>
</feature>
<sequence length="102" mass="11738">MERYDLGEVPATESQDSDAANNVSDSIERRRIQNRLPNSTKPIQYASTVSYKSSAPRMCSFNIRVMSAFQSQCRLSLRYSILPRWPLSIRCIVLQRRPEGNK</sequence>
<evidence type="ECO:0000313" key="3">
    <source>
        <dbReference type="Proteomes" id="UP000054321"/>
    </source>
</evidence>
<dbReference type="EMBL" id="KN832870">
    <property type="protein sequence ID" value="KIN06894.1"/>
    <property type="molecule type" value="Genomic_DNA"/>
</dbReference>